<dbReference type="AlphaFoldDB" id="A0A816K4H9"/>
<dbReference type="EMBL" id="HG994366">
    <property type="protein sequence ID" value="CAF1901443.1"/>
    <property type="molecule type" value="Genomic_DNA"/>
</dbReference>
<name>A0A816K4H9_BRANA</name>
<gene>
    <name evidence="1" type="ORF">DARMORV10_C02P21970.1</name>
</gene>
<evidence type="ECO:0000313" key="1">
    <source>
        <dbReference type="EMBL" id="CAF1901443.1"/>
    </source>
</evidence>
<feature type="non-terminal residue" evidence="1">
    <location>
        <position position="48"/>
    </location>
</feature>
<dbReference type="Proteomes" id="UP001295469">
    <property type="component" value="Chromosome C02"/>
</dbReference>
<proteinExistence type="predicted"/>
<reference evidence="1" key="1">
    <citation type="submission" date="2021-01" db="EMBL/GenBank/DDBJ databases">
        <authorList>
            <consortium name="Genoscope - CEA"/>
            <person name="William W."/>
        </authorList>
    </citation>
    <scope>NUCLEOTIDE SEQUENCE</scope>
</reference>
<accession>A0A816K4H9</accession>
<organism evidence="1">
    <name type="scientific">Brassica napus</name>
    <name type="common">Rape</name>
    <dbReference type="NCBI Taxonomy" id="3708"/>
    <lineage>
        <taxon>Eukaryota</taxon>
        <taxon>Viridiplantae</taxon>
        <taxon>Streptophyta</taxon>
        <taxon>Embryophyta</taxon>
        <taxon>Tracheophyta</taxon>
        <taxon>Spermatophyta</taxon>
        <taxon>Magnoliopsida</taxon>
        <taxon>eudicotyledons</taxon>
        <taxon>Gunneridae</taxon>
        <taxon>Pentapetalae</taxon>
        <taxon>rosids</taxon>
        <taxon>malvids</taxon>
        <taxon>Brassicales</taxon>
        <taxon>Brassicaceae</taxon>
        <taxon>Brassiceae</taxon>
        <taxon>Brassica</taxon>
    </lineage>
</organism>
<protein>
    <submittedName>
        <fullName evidence="1">(rape) hypothetical protein</fullName>
    </submittedName>
</protein>
<sequence>MGQNVRATRNVSHMGRRIICTANESPHTNMNWCHIMYMQGPKSSKRSQ</sequence>